<dbReference type="EMBL" id="AWSU01000166">
    <property type="protein sequence ID" value="ERI77095.1"/>
    <property type="molecule type" value="Genomic_DNA"/>
</dbReference>
<evidence type="ECO:0000313" key="2">
    <source>
        <dbReference type="Proteomes" id="UP000016491"/>
    </source>
</evidence>
<reference evidence="1 2" key="1">
    <citation type="submission" date="2013-07" db="EMBL/GenBank/DDBJ databases">
        <authorList>
            <person name="Weinstock G."/>
            <person name="Sodergren E."/>
            <person name="Wylie T."/>
            <person name="Fulton L."/>
            <person name="Fulton R."/>
            <person name="Fronick C."/>
            <person name="O'Laughlin M."/>
            <person name="Godfrey J."/>
            <person name="Miner T."/>
            <person name="Herter B."/>
            <person name="Appelbaum E."/>
            <person name="Cordes M."/>
            <person name="Lek S."/>
            <person name="Wollam A."/>
            <person name="Pepin K.H."/>
            <person name="Palsikar V.B."/>
            <person name="Mitreva M."/>
            <person name="Wilson R.K."/>
        </authorList>
    </citation>
    <scope>NUCLEOTIDE SEQUENCE [LARGE SCALE GENOMIC DNA]</scope>
    <source>
        <strain evidence="1 2">ATCC 14940</strain>
    </source>
</reference>
<accession>A0ABC9TY07</accession>
<dbReference type="AlphaFoldDB" id="A0ABC9TY07"/>
<dbReference type="InterPro" id="IPR029035">
    <property type="entry name" value="DHS-like_NAD/FAD-binding_dom"/>
</dbReference>
<comment type="caution">
    <text evidence="1">The sequence shown here is derived from an EMBL/GenBank/DDBJ whole genome shotgun (WGS) entry which is preliminary data.</text>
</comment>
<gene>
    <name evidence="1" type="ORF">CLOSYM_02228</name>
</gene>
<name>A0ABC9TY07_CLOSY</name>
<sequence>MEGAADMDENDKIVEQLREKLKDCEYVLVGIGSEWGKAKDSEAKAAYHALYELTDGKDYFIVTTVTDARIFDSPLRADRITAPCGNVNWFQCSEACTKDIWERGEVPEGRCPHCGAPLAANTIEAKNYIEEGYLPGWNRYKEWLSHTLNHRLLVLELGEGFKTPTVIRWPFEKTVYFNRKADMYRVNRKFAQVSEEIRGRAVPVAVDSLEFIRKCADK</sequence>
<dbReference type="SUPFAM" id="SSF52467">
    <property type="entry name" value="DHS-like NAD/FAD-binding domain"/>
    <property type="match status" value="1"/>
</dbReference>
<proteinExistence type="predicted"/>
<evidence type="ECO:0000313" key="1">
    <source>
        <dbReference type="EMBL" id="ERI77095.1"/>
    </source>
</evidence>
<evidence type="ECO:0008006" key="3">
    <source>
        <dbReference type="Google" id="ProtNLM"/>
    </source>
</evidence>
<dbReference type="Proteomes" id="UP000016491">
    <property type="component" value="Unassembled WGS sequence"/>
</dbReference>
<organism evidence="1 2">
    <name type="scientific">[Clostridium] symbiosum ATCC 14940</name>
    <dbReference type="NCBI Taxonomy" id="411472"/>
    <lineage>
        <taxon>Bacteria</taxon>
        <taxon>Bacillati</taxon>
        <taxon>Bacillota</taxon>
        <taxon>Clostridia</taxon>
        <taxon>Lachnospirales</taxon>
        <taxon>Lachnospiraceae</taxon>
        <taxon>Otoolea</taxon>
    </lineage>
</organism>
<protein>
    <recommendedName>
        <fullName evidence="3">Deacetylase sirtuin-type domain-containing protein</fullName>
    </recommendedName>
</protein>